<dbReference type="PANTHER" id="PTHR30055">
    <property type="entry name" value="HTH-TYPE TRANSCRIPTIONAL REGULATOR RUTR"/>
    <property type="match status" value="1"/>
</dbReference>
<protein>
    <submittedName>
        <fullName evidence="7">TetR/AcrR family transcriptional regulator</fullName>
    </submittedName>
</protein>
<dbReference type="RefSeq" id="WP_382271609.1">
    <property type="nucleotide sequence ID" value="NZ_JBHTBU010000001.1"/>
</dbReference>
<evidence type="ECO:0000256" key="3">
    <source>
        <dbReference type="ARBA" id="ARBA00023125"/>
    </source>
</evidence>
<dbReference type="SUPFAM" id="SSF46689">
    <property type="entry name" value="Homeodomain-like"/>
    <property type="match status" value="1"/>
</dbReference>
<dbReference type="PANTHER" id="PTHR30055:SF234">
    <property type="entry name" value="HTH-TYPE TRANSCRIPTIONAL REGULATOR BETI"/>
    <property type="match status" value="1"/>
</dbReference>
<keyword evidence="1" id="KW-0678">Repressor</keyword>
<dbReference type="Pfam" id="PF00440">
    <property type="entry name" value="TetR_N"/>
    <property type="match status" value="1"/>
</dbReference>
<dbReference type="PRINTS" id="PR00455">
    <property type="entry name" value="HTHTETR"/>
</dbReference>
<evidence type="ECO:0000259" key="6">
    <source>
        <dbReference type="PROSITE" id="PS50977"/>
    </source>
</evidence>
<keyword evidence="8" id="KW-1185">Reference proteome</keyword>
<proteinExistence type="predicted"/>
<evidence type="ECO:0000313" key="8">
    <source>
        <dbReference type="Proteomes" id="UP001596542"/>
    </source>
</evidence>
<dbReference type="Gene3D" id="1.10.357.10">
    <property type="entry name" value="Tetracycline Repressor, domain 2"/>
    <property type="match status" value="1"/>
</dbReference>
<dbReference type="InterPro" id="IPR009057">
    <property type="entry name" value="Homeodomain-like_sf"/>
</dbReference>
<evidence type="ECO:0000313" key="7">
    <source>
        <dbReference type="EMBL" id="MFC7288252.1"/>
    </source>
</evidence>
<dbReference type="InterPro" id="IPR023772">
    <property type="entry name" value="DNA-bd_HTH_TetR-type_CS"/>
</dbReference>
<feature type="DNA-binding region" description="H-T-H motif" evidence="5">
    <location>
        <begin position="68"/>
        <end position="87"/>
    </location>
</feature>
<keyword evidence="2" id="KW-0805">Transcription regulation</keyword>
<dbReference type="PROSITE" id="PS01081">
    <property type="entry name" value="HTH_TETR_1"/>
    <property type="match status" value="1"/>
</dbReference>
<organism evidence="7 8">
    <name type="scientific">Herminiimonas glaciei</name>
    <dbReference type="NCBI Taxonomy" id="523788"/>
    <lineage>
        <taxon>Bacteria</taxon>
        <taxon>Pseudomonadati</taxon>
        <taxon>Pseudomonadota</taxon>
        <taxon>Betaproteobacteria</taxon>
        <taxon>Burkholderiales</taxon>
        <taxon>Oxalobacteraceae</taxon>
        <taxon>Herminiimonas</taxon>
    </lineage>
</organism>
<reference evidence="8" key="1">
    <citation type="journal article" date="2019" name="Int. J. Syst. Evol. Microbiol.">
        <title>The Global Catalogue of Microorganisms (GCM) 10K type strain sequencing project: providing services to taxonomists for standard genome sequencing and annotation.</title>
        <authorList>
            <consortium name="The Broad Institute Genomics Platform"/>
            <consortium name="The Broad Institute Genome Sequencing Center for Infectious Disease"/>
            <person name="Wu L."/>
            <person name="Ma J."/>
        </authorList>
    </citation>
    <scope>NUCLEOTIDE SEQUENCE [LARGE SCALE GENOMIC DNA]</scope>
    <source>
        <strain evidence="8">KACC 12508</strain>
    </source>
</reference>
<accession>A0ABW2IBC8</accession>
<dbReference type="InterPro" id="IPR001647">
    <property type="entry name" value="HTH_TetR"/>
</dbReference>
<evidence type="ECO:0000256" key="2">
    <source>
        <dbReference type="ARBA" id="ARBA00023015"/>
    </source>
</evidence>
<feature type="domain" description="HTH tetR-type" evidence="6">
    <location>
        <begin position="45"/>
        <end position="105"/>
    </location>
</feature>
<keyword evidence="3 5" id="KW-0238">DNA-binding</keyword>
<name>A0ABW2IBC8_9BURK</name>
<sequence>MKLSKIFALSANIIALSAKLQGAMVNTNQQIDSPATLGLREQKRRDTYLRIVDAGMSLFVEHGYHATTLDAIAEAAAISRRTFFSYFAGKEELLVAWHRGCWSPLLEDIAAASRDNVPFQLIHRVFKEHLSRHANDEIVAMEELMHITEKLRMSFHASFMEWERALLQALTMVWPEPERRSELRMVATLWVATFRSAMEEWQANSRHLHLAQHLEEACDLCGRVLASMKKS</sequence>
<comment type="caution">
    <text evidence="7">The sequence shown here is derived from an EMBL/GenBank/DDBJ whole genome shotgun (WGS) entry which is preliminary data.</text>
</comment>
<dbReference type="EMBL" id="JBHTBU010000001">
    <property type="protein sequence ID" value="MFC7288252.1"/>
    <property type="molecule type" value="Genomic_DNA"/>
</dbReference>
<evidence type="ECO:0000256" key="1">
    <source>
        <dbReference type="ARBA" id="ARBA00022491"/>
    </source>
</evidence>
<dbReference type="Proteomes" id="UP001596542">
    <property type="component" value="Unassembled WGS sequence"/>
</dbReference>
<keyword evidence="4" id="KW-0804">Transcription</keyword>
<dbReference type="InterPro" id="IPR050109">
    <property type="entry name" value="HTH-type_TetR-like_transc_reg"/>
</dbReference>
<dbReference type="PROSITE" id="PS50977">
    <property type="entry name" value="HTH_TETR_2"/>
    <property type="match status" value="1"/>
</dbReference>
<evidence type="ECO:0000256" key="4">
    <source>
        <dbReference type="ARBA" id="ARBA00023163"/>
    </source>
</evidence>
<evidence type="ECO:0000256" key="5">
    <source>
        <dbReference type="PROSITE-ProRule" id="PRU00335"/>
    </source>
</evidence>
<gene>
    <name evidence="7" type="ORF">ACFQPC_09420</name>
</gene>